<sequence>MIGFWEWFTMHNNWVGSCLLYGMLAIWACVHSFRESWKSKIFTYVLLVGIFGTSMSYLSTYLDGYGMYQRHYTTCAKPEAVASFYVFDAKKERCYKPVVGFAPVDDTQVRTLTPKQMETGEWL</sequence>
<name>A0A2H4YGY8_9CAUD</name>
<keyword evidence="1" id="KW-0812">Transmembrane</keyword>
<evidence type="ECO:0000313" key="2">
    <source>
        <dbReference type="EMBL" id="AUE23442.1"/>
    </source>
</evidence>
<keyword evidence="1" id="KW-1133">Transmembrane helix</keyword>
<evidence type="ECO:0000313" key="3">
    <source>
        <dbReference type="Proteomes" id="UP000241480"/>
    </source>
</evidence>
<proteinExistence type="predicted"/>
<dbReference type="Proteomes" id="UP000241480">
    <property type="component" value="Segment"/>
</dbReference>
<feature type="transmembrane region" description="Helical" evidence="1">
    <location>
        <begin position="42"/>
        <end position="62"/>
    </location>
</feature>
<evidence type="ECO:0000256" key="1">
    <source>
        <dbReference type="SAM" id="Phobius"/>
    </source>
</evidence>
<keyword evidence="1" id="KW-0472">Membrane</keyword>
<accession>A0A2H4YGY8</accession>
<protein>
    <submittedName>
        <fullName evidence="2">Putative membrane protein</fullName>
    </submittedName>
</protein>
<gene>
    <name evidence="2" type="ORF">Ro1_00237</name>
</gene>
<keyword evidence="3" id="KW-1185">Reference proteome</keyword>
<feature type="transmembrane region" description="Helical" evidence="1">
    <location>
        <begin position="12"/>
        <end position="30"/>
    </location>
</feature>
<organism evidence="2 3">
    <name type="scientific">Raoultella phage Ro1</name>
    <dbReference type="NCBI Taxonomy" id="2053702"/>
    <lineage>
        <taxon>Viruses</taxon>
        <taxon>Duplodnaviria</taxon>
        <taxon>Heunggongvirae</taxon>
        <taxon>Uroviricota</taxon>
        <taxon>Caudoviricetes</taxon>
        <taxon>Vequintavirinae</taxon>
        <taxon>Mydovirus</taxon>
        <taxon>Mydovirus Ro1</taxon>
    </lineage>
</organism>
<dbReference type="EMBL" id="MG250486">
    <property type="protein sequence ID" value="AUE23442.1"/>
    <property type="molecule type" value="Genomic_DNA"/>
</dbReference>
<reference evidence="2 3" key="1">
    <citation type="submission" date="2017-10" db="EMBL/GenBank/DDBJ databases">
        <title>Antibacterial composition for extension of chilled fish shelf life and decreasing of risk of food-borne infections, bacteriophage strains for its preparation.</title>
        <authorList>
            <person name="Zulkarneev E.R."/>
            <person name="Aleshkin A.V."/>
            <person name="Rubalsky O.V."/>
            <person name="Kiseleva I.A."/>
            <person name="Rubalskii E.O."/>
            <person name="Lebedev S.N."/>
        </authorList>
    </citation>
    <scope>NUCLEOTIDE SEQUENCE [LARGE SCALE GENOMIC DNA]</scope>
</reference>